<dbReference type="STRING" id="157652.A0A371GAK1"/>
<feature type="domain" description="R3H" evidence="3">
    <location>
        <begin position="170"/>
        <end position="239"/>
    </location>
</feature>
<keyword evidence="1" id="KW-0597">Phosphoprotein</keyword>
<dbReference type="InterPro" id="IPR001374">
    <property type="entry name" value="R3H_dom"/>
</dbReference>
<dbReference type="PANTHER" id="PTHR15672:SF8">
    <property type="entry name" value="PROTEIN ENCORE"/>
    <property type="match status" value="1"/>
</dbReference>
<dbReference type="SMART" id="SM00393">
    <property type="entry name" value="R3H"/>
    <property type="match status" value="1"/>
</dbReference>
<keyword evidence="6" id="KW-1185">Reference proteome</keyword>
<evidence type="ECO:0000256" key="2">
    <source>
        <dbReference type="SAM" id="MobiDB-lite"/>
    </source>
</evidence>
<dbReference type="Pfam" id="PF01424">
    <property type="entry name" value="R3H"/>
    <property type="match status" value="1"/>
</dbReference>
<comment type="caution">
    <text evidence="5">The sequence shown here is derived from an EMBL/GenBank/DDBJ whole genome shotgun (WGS) entry which is preliminary data.</text>
</comment>
<accession>A0A371GAK1</accession>
<evidence type="ECO:0000259" key="4">
    <source>
        <dbReference type="PROSITE" id="PS51673"/>
    </source>
</evidence>
<feature type="domain" description="SUZ" evidence="4">
    <location>
        <begin position="242"/>
        <end position="313"/>
    </location>
</feature>
<dbReference type="InterPro" id="IPR036867">
    <property type="entry name" value="R3H_dom_sf"/>
</dbReference>
<sequence>MASQRSIRCWGHVGDGVRKEPPSIVVVKPYLVSHTPLLIHSAPNSKIPISNPNPKTEASDEIRCVKLHGFRIRFDSLTLDKSLSCVRIFSMEGSAEDLGAPESWEVADLDESMNRLNLMLSSNKDSNPHRPGDDAPPPPPPSSSGDQPSDDAINQVDQFLREAIQNPRERLSILRMEQDVENFIRDPTQQQLDFKQLPTSYLRLAAHRVAQHYSLQSMVLLDNSLPDGSGSRIIVRKTSECKLPVIRLADIPVKLSSEDNAVMKVAIKQRPQKRAQVHSNANSNSMKNSNSKSVEERKEEYNRARARIFSSSSNGGTVGGKPECETRQQDNSLHGSLVIPRVEDKSAFVSDITSGRGLVESSTNTSRARSRIEKEPVVRYRQSNRVAIFRDREVDRKDPDYDRSYDRYMQRFDPGFGFNGGSYAMQPMYTAVLNYNTEFPQLGSAHRPQLSTEHQPRPLPQHIPGPWAAQSTPAGFGYGHPETMMPPFNPNQVGAHSSSTIIPVSALECLLSIMNMFTNPLHSLISPHLMQILDWPGPDEGHGPCLYSISQRHIGRVWLEWICIFLKDQLTRIDLSLQSRFCKGASCIFHQSMTVSLSGRLYASVFTLVFL</sequence>
<feature type="region of interest" description="Disordered" evidence="2">
    <location>
        <begin position="120"/>
        <end position="151"/>
    </location>
</feature>
<dbReference type="CDD" id="cd02642">
    <property type="entry name" value="R3H_encore_like"/>
    <property type="match status" value="1"/>
</dbReference>
<proteinExistence type="predicted"/>
<feature type="compositionally biased region" description="Low complexity" evidence="2">
    <location>
        <begin position="279"/>
        <end position="292"/>
    </location>
</feature>
<feature type="region of interest" description="Disordered" evidence="2">
    <location>
        <begin position="310"/>
        <end position="330"/>
    </location>
</feature>
<gene>
    <name evidence="5" type="primary">R3hdm2</name>
    <name evidence="5" type="ORF">CR513_30965</name>
</gene>
<evidence type="ECO:0000313" key="5">
    <source>
        <dbReference type="EMBL" id="RDX87549.1"/>
    </source>
</evidence>
<dbReference type="PROSITE" id="PS51061">
    <property type="entry name" value="R3H"/>
    <property type="match status" value="1"/>
</dbReference>
<dbReference type="InterPro" id="IPR024771">
    <property type="entry name" value="SUZ"/>
</dbReference>
<evidence type="ECO:0000256" key="1">
    <source>
        <dbReference type="ARBA" id="ARBA00022553"/>
    </source>
</evidence>
<reference evidence="5" key="1">
    <citation type="submission" date="2018-05" db="EMBL/GenBank/DDBJ databases">
        <title>Draft genome of Mucuna pruriens seed.</title>
        <authorList>
            <person name="Nnadi N.E."/>
            <person name="Vos R."/>
            <person name="Hasami M.H."/>
            <person name="Devisetty U.K."/>
            <person name="Aguiy J.C."/>
        </authorList>
    </citation>
    <scope>NUCLEOTIDE SEQUENCE [LARGE SCALE GENOMIC DNA]</scope>
    <source>
        <strain evidence="5">JCA_2017</strain>
    </source>
</reference>
<dbReference type="GO" id="GO:0003676">
    <property type="term" value="F:nucleic acid binding"/>
    <property type="evidence" value="ECO:0007669"/>
    <property type="project" value="UniProtKB-UniRule"/>
</dbReference>
<dbReference type="Proteomes" id="UP000257109">
    <property type="component" value="Unassembled WGS sequence"/>
</dbReference>
<organism evidence="5 6">
    <name type="scientific">Mucuna pruriens</name>
    <name type="common">Velvet bean</name>
    <name type="synonym">Dolichos pruriens</name>
    <dbReference type="NCBI Taxonomy" id="157652"/>
    <lineage>
        <taxon>Eukaryota</taxon>
        <taxon>Viridiplantae</taxon>
        <taxon>Streptophyta</taxon>
        <taxon>Embryophyta</taxon>
        <taxon>Tracheophyta</taxon>
        <taxon>Spermatophyta</taxon>
        <taxon>Magnoliopsida</taxon>
        <taxon>eudicotyledons</taxon>
        <taxon>Gunneridae</taxon>
        <taxon>Pentapetalae</taxon>
        <taxon>rosids</taxon>
        <taxon>fabids</taxon>
        <taxon>Fabales</taxon>
        <taxon>Fabaceae</taxon>
        <taxon>Papilionoideae</taxon>
        <taxon>50 kb inversion clade</taxon>
        <taxon>NPAAA clade</taxon>
        <taxon>indigoferoid/millettioid clade</taxon>
        <taxon>Phaseoleae</taxon>
        <taxon>Mucuna</taxon>
    </lineage>
</organism>
<dbReference type="Gene3D" id="3.30.1370.50">
    <property type="entry name" value="R3H-like domain"/>
    <property type="match status" value="1"/>
</dbReference>
<dbReference type="AlphaFoldDB" id="A0A371GAK1"/>
<feature type="region of interest" description="Disordered" evidence="2">
    <location>
        <begin position="269"/>
        <end position="297"/>
    </location>
</feature>
<name>A0A371GAK1_MUCPR</name>
<dbReference type="EMBL" id="QJKJ01006201">
    <property type="protein sequence ID" value="RDX87549.1"/>
    <property type="molecule type" value="Genomic_DNA"/>
</dbReference>
<dbReference type="PROSITE" id="PS51673">
    <property type="entry name" value="SUZ"/>
    <property type="match status" value="1"/>
</dbReference>
<feature type="non-terminal residue" evidence="5">
    <location>
        <position position="611"/>
    </location>
</feature>
<evidence type="ECO:0000313" key="6">
    <source>
        <dbReference type="Proteomes" id="UP000257109"/>
    </source>
</evidence>
<dbReference type="InterPro" id="IPR051937">
    <property type="entry name" value="R3H_domain_containing"/>
</dbReference>
<dbReference type="SUPFAM" id="SSF82708">
    <property type="entry name" value="R3H domain"/>
    <property type="match status" value="1"/>
</dbReference>
<dbReference type="Pfam" id="PF12752">
    <property type="entry name" value="SUZ"/>
    <property type="match status" value="1"/>
</dbReference>
<dbReference type="PANTHER" id="PTHR15672">
    <property type="entry name" value="CAMP-REGULATED PHOSPHOPROTEIN 21 RELATED R3H DOMAIN CONTAINING PROTEIN"/>
    <property type="match status" value="1"/>
</dbReference>
<dbReference type="OrthoDB" id="278430at2759"/>
<evidence type="ECO:0000259" key="3">
    <source>
        <dbReference type="PROSITE" id="PS51061"/>
    </source>
</evidence>
<protein>
    <submittedName>
        <fullName evidence="5">R3H domain-containing protein 2</fullName>
    </submittedName>
</protein>